<dbReference type="KEGG" id="bomb:GT348_09115"/>
<dbReference type="PANTHER" id="PTHR33375">
    <property type="entry name" value="CHROMOSOME-PARTITIONING PROTEIN PARB-RELATED"/>
    <property type="match status" value="1"/>
</dbReference>
<geneLocation type="plasmid" evidence="4 5">
    <name>unnamed1</name>
</geneLocation>
<dbReference type="Pfam" id="PF17762">
    <property type="entry name" value="HTH_ParB"/>
    <property type="match status" value="1"/>
</dbReference>
<dbReference type="InterPro" id="IPR050336">
    <property type="entry name" value="Chromosome_partition/occlusion"/>
</dbReference>
<feature type="domain" description="ParB-like N-terminal" evidence="3">
    <location>
        <begin position="39"/>
        <end position="129"/>
    </location>
</feature>
<dbReference type="Gene3D" id="3.90.1530.30">
    <property type="match status" value="1"/>
</dbReference>
<keyword evidence="4" id="KW-0614">Plasmid</keyword>
<dbReference type="InterPro" id="IPR036086">
    <property type="entry name" value="ParB/Sulfiredoxin_sf"/>
</dbReference>
<reference evidence="4 5" key="1">
    <citation type="submission" date="2020-01" db="EMBL/GenBank/DDBJ databases">
        <title>Genome sequencing of strain KACC 21507.</title>
        <authorList>
            <person name="Heo J."/>
            <person name="Kim S.-J."/>
            <person name="Kim J.-S."/>
            <person name="Hong S.-B."/>
            <person name="Kwon S.-W."/>
        </authorList>
    </citation>
    <scope>NUCLEOTIDE SEQUENCE [LARGE SCALE GENOMIC DNA]</scope>
    <source>
        <strain evidence="4 5">KACC 21507</strain>
        <plasmid evidence="4 5">unnamed1</plasmid>
    </source>
</reference>
<dbReference type="SUPFAM" id="SSF109709">
    <property type="entry name" value="KorB DNA-binding domain-like"/>
    <property type="match status" value="1"/>
</dbReference>
<dbReference type="GO" id="GO:0003677">
    <property type="term" value="F:DNA binding"/>
    <property type="evidence" value="ECO:0007669"/>
    <property type="project" value="InterPro"/>
</dbReference>
<dbReference type="AlphaFoldDB" id="A0A6P1NI02"/>
<dbReference type="Proteomes" id="UP000463975">
    <property type="component" value="Plasmid unnamed1"/>
</dbReference>
<organism evidence="4 5">
    <name type="scientific">Aristophania vespae</name>
    <dbReference type="NCBI Taxonomy" id="2697033"/>
    <lineage>
        <taxon>Bacteria</taxon>
        <taxon>Pseudomonadati</taxon>
        <taxon>Pseudomonadota</taxon>
        <taxon>Alphaproteobacteria</taxon>
        <taxon>Acetobacterales</taxon>
        <taxon>Acetobacteraceae</taxon>
        <taxon>Aristophania</taxon>
    </lineage>
</organism>
<evidence type="ECO:0000313" key="5">
    <source>
        <dbReference type="Proteomes" id="UP000463975"/>
    </source>
</evidence>
<evidence type="ECO:0000256" key="1">
    <source>
        <dbReference type="ARBA" id="ARBA00006295"/>
    </source>
</evidence>
<dbReference type="GO" id="GO:0005694">
    <property type="term" value="C:chromosome"/>
    <property type="evidence" value="ECO:0007669"/>
    <property type="project" value="TreeGrafter"/>
</dbReference>
<dbReference type="InterPro" id="IPR003115">
    <property type="entry name" value="ParB_N"/>
</dbReference>
<proteinExistence type="inferred from homology"/>
<name>A0A6P1NI02_9PROT</name>
<dbReference type="NCBIfam" id="TIGR00180">
    <property type="entry name" value="parB_part"/>
    <property type="match status" value="1"/>
</dbReference>
<dbReference type="PANTHER" id="PTHR33375:SF1">
    <property type="entry name" value="CHROMOSOME-PARTITIONING PROTEIN PARB-RELATED"/>
    <property type="match status" value="1"/>
</dbReference>
<dbReference type="GO" id="GO:0007059">
    <property type="term" value="P:chromosome segregation"/>
    <property type="evidence" value="ECO:0007669"/>
    <property type="project" value="UniProtKB-KW"/>
</dbReference>
<dbReference type="Gene3D" id="1.10.10.2830">
    <property type="match status" value="1"/>
</dbReference>
<dbReference type="RefSeq" id="WP_160619564.1">
    <property type="nucleotide sequence ID" value="NZ_CP047653.1"/>
</dbReference>
<dbReference type="InterPro" id="IPR041468">
    <property type="entry name" value="HTH_ParB/Spo0J"/>
</dbReference>
<dbReference type="EMBL" id="CP047653">
    <property type="protein sequence ID" value="QHI96507.1"/>
    <property type="molecule type" value="Genomic_DNA"/>
</dbReference>
<sequence>MKPQTRKKRNSPMLKNMSSRFDSIERELVGYNSNLRHSFEIDIKNISPDPQQARKKFSQQELNELAESLIQYGQLSPILVRKDETVEKVQWIIVAGERRWRAAKLANIKFLLAIEQTAEPEIISLIENLQRENLSPIEEARGLANLAKNYKLSQREIAKKIGKSASEVNGLLLVSRLPEFFQEGVLNSEHSLSRNLLIELARFPEHHEKELLLDKALAGQLTINEIRKKLDSIKKFNHKQMVNDTSHISRDLRASKLIKNIYKSFKELETLKLESQELNDLRNIETLLKSMIN</sequence>
<accession>A0A6P1NI02</accession>
<dbReference type="SMART" id="SM00470">
    <property type="entry name" value="ParB"/>
    <property type="match status" value="1"/>
</dbReference>
<dbReference type="InterPro" id="IPR004437">
    <property type="entry name" value="ParB/RepB/Spo0J"/>
</dbReference>
<keyword evidence="2" id="KW-0159">Chromosome partition</keyword>
<evidence type="ECO:0000313" key="4">
    <source>
        <dbReference type="EMBL" id="QHI96507.1"/>
    </source>
</evidence>
<evidence type="ECO:0000259" key="3">
    <source>
        <dbReference type="SMART" id="SM00470"/>
    </source>
</evidence>
<dbReference type="SUPFAM" id="SSF110849">
    <property type="entry name" value="ParB/Sulfiredoxin"/>
    <property type="match status" value="1"/>
</dbReference>
<comment type="similarity">
    <text evidence="1">Belongs to the ParB family.</text>
</comment>
<dbReference type="Pfam" id="PF02195">
    <property type="entry name" value="ParB_N"/>
    <property type="match status" value="1"/>
</dbReference>
<protein>
    <submittedName>
        <fullName evidence="4">ParB/RepB/Spo0J family partition protein</fullName>
    </submittedName>
</protein>
<keyword evidence="5" id="KW-1185">Reference proteome</keyword>
<evidence type="ECO:0000256" key="2">
    <source>
        <dbReference type="ARBA" id="ARBA00022829"/>
    </source>
</evidence>
<gene>
    <name evidence="4" type="ORF">GT348_09115</name>
</gene>